<keyword evidence="2" id="KW-0378">Hydrolase</keyword>
<dbReference type="EMBL" id="JBHSLD010000004">
    <property type="protein sequence ID" value="MFC5379767.1"/>
    <property type="molecule type" value="Genomic_DNA"/>
</dbReference>
<dbReference type="PANTHER" id="PTHR43046">
    <property type="entry name" value="GDP-MANNOSE MANNOSYL HYDROLASE"/>
    <property type="match status" value="1"/>
</dbReference>
<comment type="caution">
    <text evidence="4">The sequence shown here is derived from an EMBL/GenBank/DDBJ whole genome shotgun (WGS) entry which is preliminary data.</text>
</comment>
<dbReference type="Pfam" id="PF00293">
    <property type="entry name" value="NUDIX"/>
    <property type="match status" value="1"/>
</dbReference>
<protein>
    <submittedName>
        <fullName evidence="4">NUDIX domain-containing protein</fullName>
    </submittedName>
</protein>
<dbReference type="InterPro" id="IPR000086">
    <property type="entry name" value="NUDIX_hydrolase_dom"/>
</dbReference>
<comment type="cofactor">
    <cofactor evidence="1">
        <name>Mg(2+)</name>
        <dbReference type="ChEBI" id="CHEBI:18420"/>
    </cofactor>
</comment>
<proteinExistence type="predicted"/>
<feature type="domain" description="Nudix hydrolase" evidence="3">
    <location>
        <begin position="20"/>
        <end position="152"/>
    </location>
</feature>
<dbReference type="PROSITE" id="PS00893">
    <property type="entry name" value="NUDIX_BOX"/>
    <property type="match status" value="1"/>
</dbReference>
<gene>
    <name evidence="4" type="ORF">ACFPJ6_03080</name>
</gene>
<name>A0ABW0GIR6_9MICO</name>
<evidence type="ECO:0000256" key="2">
    <source>
        <dbReference type="ARBA" id="ARBA00022801"/>
    </source>
</evidence>
<dbReference type="Proteomes" id="UP001596122">
    <property type="component" value="Unassembled WGS sequence"/>
</dbReference>
<evidence type="ECO:0000259" key="3">
    <source>
        <dbReference type="PROSITE" id="PS51462"/>
    </source>
</evidence>
<reference evidence="5" key="1">
    <citation type="journal article" date="2019" name="Int. J. Syst. Evol. Microbiol.">
        <title>The Global Catalogue of Microorganisms (GCM) 10K type strain sequencing project: providing services to taxonomists for standard genome sequencing and annotation.</title>
        <authorList>
            <consortium name="The Broad Institute Genomics Platform"/>
            <consortium name="The Broad Institute Genome Sequencing Center for Infectious Disease"/>
            <person name="Wu L."/>
            <person name="Ma J."/>
        </authorList>
    </citation>
    <scope>NUCLEOTIDE SEQUENCE [LARGE SCALE GENOMIC DNA]</scope>
    <source>
        <strain evidence="5">CCUG 43114</strain>
    </source>
</reference>
<dbReference type="PROSITE" id="PS51462">
    <property type="entry name" value="NUDIX"/>
    <property type="match status" value="1"/>
</dbReference>
<evidence type="ECO:0000313" key="4">
    <source>
        <dbReference type="EMBL" id="MFC5379767.1"/>
    </source>
</evidence>
<dbReference type="Gene3D" id="3.90.79.10">
    <property type="entry name" value="Nucleoside Triphosphate Pyrophosphohydrolase"/>
    <property type="match status" value="1"/>
</dbReference>
<dbReference type="SUPFAM" id="SSF55811">
    <property type="entry name" value="Nudix"/>
    <property type="match status" value="1"/>
</dbReference>
<dbReference type="InterPro" id="IPR015797">
    <property type="entry name" value="NUDIX_hydrolase-like_dom_sf"/>
</dbReference>
<dbReference type="RefSeq" id="WP_340268993.1">
    <property type="nucleotide sequence ID" value="NZ_JBBEOG010000003.1"/>
</dbReference>
<accession>A0ABW0GIR6</accession>
<keyword evidence="5" id="KW-1185">Reference proteome</keyword>
<organism evidence="4 5">
    <name type="scientific">Aquipuribacter nitratireducens</name>
    <dbReference type="NCBI Taxonomy" id="650104"/>
    <lineage>
        <taxon>Bacteria</taxon>
        <taxon>Bacillati</taxon>
        <taxon>Actinomycetota</taxon>
        <taxon>Actinomycetes</taxon>
        <taxon>Micrococcales</taxon>
        <taxon>Intrasporangiaceae</taxon>
        <taxon>Aquipuribacter</taxon>
    </lineage>
</organism>
<evidence type="ECO:0000256" key="1">
    <source>
        <dbReference type="ARBA" id="ARBA00001946"/>
    </source>
</evidence>
<sequence length="160" mass="16736">MAGRDGDGWVSCRCGARHWGRHGAAGLVLVRARDDGAAEVLLQHRAGWVHDGGTWAVPGGARDSHEDVVAAALREAVEEAGVQAADVVVAATVTGTDHGDWRYDYVVGVVAAGAALGAANAETEALAWRPVDERPQLPLHHGLARDWDRLAAAARRAVGT</sequence>
<dbReference type="InterPro" id="IPR020084">
    <property type="entry name" value="NUDIX_hydrolase_CS"/>
</dbReference>
<evidence type="ECO:0000313" key="5">
    <source>
        <dbReference type="Proteomes" id="UP001596122"/>
    </source>
</evidence>
<dbReference type="PANTHER" id="PTHR43046:SF2">
    <property type="entry name" value="8-OXO-DGTP DIPHOSPHATASE-RELATED"/>
    <property type="match status" value="1"/>
</dbReference>